<dbReference type="Ensembl" id="ENSELUT00000096062.1">
    <property type="protein sequence ID" value="ENSELUP00000085163.1"/>
    <property type="gene ID" value="ENSELUG00000041287.1"/>
</dbReference>
<feature type="compositionally biased region" description="Basic and acidic residues" evidence="1">
    <location>
        <begin position="1267"/>
        <end position="1338"/>
    </location>
</feature>
<feature type="compositionally biased region" description="Basic and acidic residues" evidence="1">
    <location>
        <begin position="1110"/>
        <end position="1126"/>
    </location>
</feature>
<feature type="region of interest" description="Disordered" evidence="1">
    <location>
        <begin position="93"/>
        <end position="116"/>
    </location>
</feature>
<feature type="compositionally biased region" description="Basic and acidic residues" evidence="1">
    <location>
        <begin position="1074"/>
        <end position="1087"/>
    </location>
</feature>
<feature type="region of interest" description="Disordered" evidence="1">
    <location>
        <begin position="325"/>
        <end position="348"/>
    </location>
</feature>
<protein>
    <submittedName>
        <fullName evidence="2">Uncharacterized protein</fullName>
    </submittedName>
</protein>
<sequence>MQDIALSLLSRGCGQVVQSQLGCQDGRLEVCFEPEDYYLWKSQPSLLRVSQRGHLLDRVDPVPPKTYSTRRGPLFLYYEDMATSYTVMSSGLSSCPAESEVNRKKRASQHSRQEEDIQLNTLRDLTGAILAYGNKQLREEENQDAAQHVLPLPSKHEPRYAPLKPSYPRHPTKGGTLIRSSWNPQVGLGHKDQLTCQSQSGDLALCSPRDPCSPTSNRQRSGPVHTDMGKISSSGPVHTDMGKISSSGPVHTDMGKISSSGPVHTDVGKISSETTDEGASGLEGQEDGQRRVRFQVMGEIPRVQMSPYPKKEPLWRVESTRHLPGGQDAHQEMRRHGNHPEDRGDCEMASEEKPWAIQVGERSCSLKTASVDSTWKSSKLSHINYYGGHLGGGQVERTRGGADPRLKKHQGDHAFVDASFSGPHLPPLVLGPLVSLLQDKPSQKPGSPGRPVESLPPIKSVEVSSQAPTQPRFERLIQTYPAHPAEIYLAAEFLPDRGHPERGHPDRGHPDRGHPDRGHPDRGHPGVNPDRSHLEKPEPGRLLLSFLLPPGHTEEDKQSPCARRGARGGLAKRGVAERRGGAGQEDLPEEGIKQTGLEEDRDGLFILEPDQEHAVPLGVIAPLVGRLRGPGKQSSMAVYRDRPELHAQWDHSDSGRAVVRGSLPLELRDWQQRTGKALGTLIMGPDGEVMQMSLWDPANVADVEATGLDQASTDHGESSKGSGANMKLTGLVQRLVGSHRQTNPPEDKQLMVGVEGDMAAVRYNLCSSSVNIRREEDEKVAWEGNDIRCTEELEGRGHDGDQPSPQNSGISNELTRGELIQNISQNPPLSTDTATGHSHKLPESTDTATGHSHKPPETTDTATGHSHKPPESTDTGPGHSHKPPESTDTAPGHSHKPPESTETATGHSHKPPESTDTAPGHSYKPPESTDTAPGHSHKPPESTETATGHSHKPPESTDTATGHSHKPPESTETATGHSHKPLSPTLSGHSTEVAKTPSQDRNRNQSEDLLASSSKGGHFKNAHVTVDKQKKRGPKQETDDKGQSRPEPLEDTFNEETELQSSPAGPITKKKRVKGEEQRGLPKENGKASRKRKDRVKGQAEFVVGKPKGQRAEKKIQETRGTEERSAPSLDGGGTAIRQQWDNLFSETEGEEPMDRVHSHTSNYSSVNRNSSTNEQSCQISVKSTSCVEEVQHYVQQHSSHDQLSSHSVVMAAENQSLNLVISDTNSNTDKNRESVADYKELQTKTLAEKDIQKKVLAEKAERRRLEVERKRKEKEEERRKQQEQEEREEKIRIELEEEQKQRAEDFRRKRQDEEEKRRRLEEEEVEKRRREQVEKERERRRKEEKKRQLEIIQKIRQEEEERRAAEVERHRLQEVLLKEEEEKMLAEMKENERIEYLKKQKVEEEVRRRAEEERRAREQQAALWAKEEARRQVELFERQRAALEQQLRFRRGLLMEAGALGQAQDISRPWVYSYFQLLQLLGLATGQKDSPKNIGATDQPNVQTG</sequence>
<evidence type="ECO:0000313" key="2">
    <source>
        <dbReference type="Ensembl" id="ENSELUP00000085163.1"/>
    </source>
</evidence>
<dbReference type="GeneTree" id="ENSGT00860000133854"/>
<dbReference type="InterPro" id="IPR031440">
    <property type="entry name" value="DUF4670"/>
</dbReference>
<dbReference type="Pfam" id="PF15709">
    <property type="entry name" value="DUF4670"/>
    <property type="match status" value="1"/>
</dbReference>
<evidence type="ECO:0000313" key="3">
    <source>
        <dbReference type="Proteomes" id="UP000265140"/>
    </source>
</evidence>
<reference evidence="2" key="2">
    <citation type="submission" date="2025-08" db="UniProtKB">
        <authorList>
            <consortium name="Ensembl"/>
        </authorList>
    </citation>
    <scope>IDENTIFICATION</scope>
</reference>
<feature type="compositionally biased region" description="Basic and acidic residues" evidence="1">
    <location>
        <begin position="1034"/>
        <end position="1048"/>
    </location>
</feature>
<dbReference type="Proteomes" id="UP000265140">
    <property type="component" value="Chromosome 20"/>
</dbReference>
<gene>
    <name evidence="2" type="primary">PARD3</name>
</gene>
<dbReference type="PANTHER" id="PTHR21937">
    <property type="entry name" value="CCDC66 DOMAIN-CONTAINING PROTEIN"/>
    <property type="match status" value="1"/>
</dbReference>
<organism evidence="2 3">
    <name type="scientific">Esox lucius</name>
    <name type="common">Northern pike</name>
    <dbReference type="NCBI Taxonomy" id="8010"/>
    <lineage>
        <taxon>Eukaryota</taxon>
        <taxon>Metazoa</taxon>
        <taxon>Chordata</taxon>
        <taxon>Craniata</taxon>
        <taxon>Vertebrata</taxon>
        <taxon>Euteleostomi</taxon>
        <taxon>Actinopterygii</taxon>
        <taxon>Neopterygii</taxon>
        <taxon>Teleostei</taxon>
        <taxon>Protacanthopterygii</taxon>
        <taxon>Esociformes</taxon>
        <taxon>Esocidae</taxon>
        <taxon>Esox</taxon>
    </lineage>
</organism>
<feature type="compositionally biased region" description="Polar residues" evidence="1">
    <location>
        <begin position="824"/>
        <end position="836"/>
    </location>
</feature>
<dbReference type="PANTHER" id="PTHR21937:SF5">
    <property type="entry name" value="GENE 973-RELATED"/>
    <property type="match status" value="1"/>
</dbReference>
<feature type="compositionally biased region" description="Polar residues" evidence="1">
    <location>
        <begin position="1160"/>
        <end position="1183"/>
    </location>
</feature>
<feature type="compositionally biased region" description="Acidic residues" evidence="1">
    <location>
        <begin position="1049"/>
        <end position="1058"/>
    </location>
</feature>
<keyword evidence="3" id="KW-1185">Reference proteome</keyword>
<feature type="compositionally biased region" description="Polar residues" evidence="1">
    <location>
        <begin position="1137"/>
        <end position="1146"/>
    </location>
</feature>
<reference evidence="2" key="3">
    <citation type="submission" date="2025-09" db="UniProtKB">
        <authorList>
            <consortium name="Ensembl"/>
        </authorList>
    </citation>
    <scope>IDENTIFICATION</scope>
</reference>
<feature type="region of interest" description="Disordered" evidence="1">
    <location>
        <begin position="793"/>
        <end position="812"/>
    </location>
</feature>
<feature type="region of interest" description="Disordered" evidence="1">
    <location>
        <begin position="439"/>
        <end position="470"/>
    </location>
</feature>
<feature type="compositionally biased region" description="Basic and acidic residues" evidence="1">
    <location>
        <begin position="329"/>
        <end position="348"/>
    </location>
</feature>
<name>A0AAY5K822_ESOLU</name>
<evidence type="ECO:0000256" key="1">
    <source>
        <dbReference type="SAM" id="MobiDB-lite"/>
    </source>
</evidence>
<feature type="region of interest" description="Disordered" evidence="1">
    <location>
        <begin position="496"/>
        <end position="589"/>
    </location>
</feature>
<feature type="region of interest" description="Disordered" evidence="1">
    <location>
        <begin position="824"/>
        <end position="1183"/>
    </location>
</feature>
<feature type="region of interest" description="Disordered" evidence="1">
    <location>
        <begin position="207"/>
        <end position="291"/>
    </location>
</feature>
<accession>A0AAY5K822</accession>
<feature type="region of interest" description="Disordered" evidence="1">
    <location>
        <begin position="1267"/>
        <end position="1348"/>
    </location>
</feature>
<proteinExistence type="predicted"/>
<feature type="compositionally biased region" description="Basic and acidic residues" evidence="1">
    <location>
        <begin position="496"/>
        <end position="539"/>
    </location>
</feature>
<feature type="compositionally biased region" description="Polar residues" evidence="1">
    <location>
        <begin position="803"/>
        <end position="812"/>
    </location>
</feature>
<reference evidence="2 3" key="1">
    <citation type="submission" date="2020-02" db="EMBL/GenBank/DDBJ databases">
        <title>Esox lucius (northern pike) genome, fEsoLuc1, primary haplotype.</title>
        <authorList>
            <person name="Myers G."/>
            <person name="Karagic N."/>
            <person name="Meyer A."/>
            <person name="Pippel M."/>
            <person name="Reichard M."/>
            <person name="Winkler S."/>
            <person name="Tracey A."/>
            <person name="Sims Y."/>
            <person name="Howe K."/>
            <person name="Rhie A."/>
            <person name="Formenti G."/>
            <person name="Durbin R."/>
            <person name="Fedrigo O."/>
            <person name="Jarvis E.D."/>
        </authorList>
    </citation>
    <scope>NUCLEOTIDE SEQUENCE [LARGE SCALE GENOMIC DNA]</scope>
</reference>